<dbReference type="Gene3D" id="3.30.530.20">
    <property type="match status" value="1"/>
</dbReference>
<organism evidence="1 2">
    <name type="scientific">Nocardia vulneris</name>
    <dbReference type="NCBI Taxonomy" id="1141657"/>
    <lineage>
        <taxon>Bacteria</taxon>
        <taxon>Bacillati</taxon>
        <taxon>Actinomycetota</taxon>
        <taxon>Actinomycetes</taxon>
        <taxon>Mycobacteriales</taxon>
        <taxon>Nocardiaceae</taxon>
        <taxon>Nocardia</taxon>
    </lineage>
</organism>
<dbReference type="InterPro" id="IPR023393">
    <property type="entry name" value="START-like_dom_sf"/>
</dbReference>
<dbReference type="EMBL" id="JNFP01000069">
    <property type="protein sequence ID" value="KIA60440.1"/>
    <property type="molecule type" value="Genomic_DNA"/>
</dbReference>
<reference evidence="1 2" key="1">
    <citation type="journal article" date="2014" name="Int. J. Syst. Evol. Microbiol.">
        <title>Nocardia vulneris sp. nov., isolated from wounds of human patients in North America.</title>
        <authorList>
            <person name="Lasker B.A."/>
            <person name="Bell M."/>
            <person name="Klenk H.P."/>
            <person name="Sproer C."/>
            <person name="Schumann C."/>
            <person name="Schumann P."/>
            <person name="Brown J.M."/>
        </authorList>
    </citation>
    <scope>NUCLEOTIDE SEQUENCE [LARGE SCALE GENOMIC DNA]</scope>
    <source>
        <strain evidence="1 2">W9851</strain>
    </source>
</reference>
<dbReference type="Proteomes" id="UP000031364">
    <property type="component" value="Unassembled WGS sequence"/>
</dbReference>
<dbReference type="Pfam" id="PF10604">
    <property type="entry name" value="Polyketide_cyc2"/>
    <property type="match status" value="1"/>
</dbReference>
<dbReference type="CDD" id="cd07812">
    <property type="entry name" value="SRPBCC"/>
    <property type="match status" value="1"/>
</dbReference>
<dbReference type="SUPFAM" id="SSF55961">
    <property type="entry name" value="Bet v1-like"/>
    <property type="match status" value="1"/>
</dbReference>
<accession>A0ABR4Z530</accession>
<dbReference type="RefSeq" id="WP_043680338.1">
    <property type="nucleotide sequence ID" value="NZ_BDCI01000023.1"/>
</dbReference>
<comment type="caution">
    <text evidence="1">The sequence shown here is derived from an EMBL/GenBank/DDBJ whole genome shotgun (WGS) entry which is preliminary data.</text>
</comment>
<protein>
    <recommendedName>
        <fullName evidence="3">Polyketide cyclase</fullName>
    </recommendedName>
</protein>
<evidence type="ECO:0000313" key="2">
    <source>
        <dbReference type="Proteomes" id="UP000031364"/>
    </source>
</evidence>
<evidence type="ECO:0000313" key="1">
    <source>
        <dbReference type="EMBL" id="KIA60440.1"/>
    </source>
</evidence>
<sequence>MALAKVSKEFPVAPDRVWTVLTDPHRFEEWLTVHTKWKELPPAQLSAGATMTEVLSIMGMANTITFTVVDYDAPNTTKFSGTGMAGAQISFTLTVTPQGDNNSLVTIDAEFISQMMVGAIGGAIERASTRELDASLTNLAGLLA</sequence>
<keyword evidence="2" id="KW-1185">Reference proteome</keyword>
<gene>
    <name evidence="1" type="ORF">FG87_37090</name>
</gene>
<name>A0ABR4Z530_9NOCA</name>
<proteinExistence type="predicted"/>
<dbReference type="InterPro" id="IPR019587">
    <property type="entry name" value="Polyketide_cyclase/dehydratase"/>
</dbReference>
<evidence type="ECO:0008006" key="3">
    <source>
        <dbReference type="Google" id="ProtNLM"/>
    </source>
</evidence>